<dbReference type="EMBL" id="BK014861">
    <property type="protein sequence ID" value="DAD79221.1"/>
    <property type="molecule type" value="Genomic_DNA"/>
</dbReference>
<dbReference type="InterPro" id="IPR007627">
    <property type="entry name" value="RNA_pol_sigma70_r2"/>
</dbReference>
<dbReference type="InterPro" id="IPR013325">
    <property type="entry name" value="RNA_pol_sigma_r2"/>
</dbReference>
<dbReference type="GO" id="GO:0006352">
    <property type="term" value="P:DNA-templated transcription initiation"/>
    <property type="evidence" value="ECO:0007669"/>
    <property type="project" value="InterPro"/>
</dbReference>
<dbReference type="Pfam" id="PF04542">
    <property type="entry name" value="Sigma70_r2"/>
    <property type="match status" value="1"/>
</dbReference>
<dbReference type="GO" id="GO:0003700">
    <property type="term" value="F:DNA-binding transcription factor activity"/>
    <property type="evidence" value="ECO:0007669"/>
    <property type="project" value="InterPro"/>
</dbReference>
<reference evidence="2" key="1">
    <citation type="journal article" date="2021" name="Proc. Natl. Acad. Sci. U.S.A.">
        <title>A Catalog of Tens of Thousands of Viruses from Human Metagenomes Reveals Hidden Associations with Chronic Diseases.</title>
        <authorList>
            <person name="Tisza M.J."/>
            <person name="Buck C.B."/>
        </authorList>
    </citation>
    <scope>NUCLEOTIDE SEQUENCE</scope>
    <source>
        <strain evidence="2">CtTrb4</strain>
    </source>
</reference>
<proteinExistence type="predicted"/>
<dbReference type="SUPFAM" id="SSF88946">
    <property type="entry name" value="Sigma2 domain of RNA polymerase sigma factors"/>
    <property type="match status" value="1"/>
</dbReference>
<name>A0A8S5MA90_9CAUD</name>
<feature type="domain" description="RNA polymerase sigma-70 region 2" evidence="1">
    <location>
        <begin position="53"/>
        <end position="96"/>
    </location>
</feature>
<evidence type="ECO:0000259" key="1">
    <source>
        <dbReference type="Pfam" id="PF04542"/>
    </source>
</evidence>
<sequence length="203" mass="22654">MKNLTPSWTRITEKRGDNLKKAELNALAVRARDGNEETLLDLWNAVKGFVKKKAVYYAKNHTAGMTTAEDLVQAGFFAVYDTVQAFDETREKSFLTLLKYFLQKRFAEEAGVRTSRRDGLQYADSTAEALYSNEDSITLEDTLEDAGAAAELESVGVQRPCSLRPAGHSGRAGRLARRLPRPVDRALFPQRPSGCCCLTCWLQ</sequence>
<organism evidence="2">
    <name type="scientific">Siphoviridae sp. ctTrb4</name>
    <dbReference type="NCBI Taxonomy" id="2826349"/>
    <lineage>
        <taxon>Viruses</taxon>
        <taxon>Duplodnaviria</taxon>
        <taxon>Heunggongvirae</taxon>
        <taxon>Uroviricota</taxon>
        <taxon>Caudoviricetes</taxon>
    </lineage>
</organism>
<dbReference type="Gene3D" id="1.10.1740.10">
    <property type="match status" value="1"/>
</dbReference>
<protein>
    <submittedName>
        <fullName evidence="2">RNA polymerase sigma factor</fullName>
    </submittedName>
</protein>
<accession>A0A8S5MA90</accession>
<evidence type="ECO:0000313" key="2">
    <source>
        <dbReference type="EMBL" id="DAD79221.1"/>
    </source>
</evidence>